<keyword evidence="2" id="KW-1185">Reference proteome</keyword>
<accession>W7UEY6</accession>
<dbReference type="eggNOG" id="ENOG50339TZ">
    <property type="taxonomic scope" value="Bacteria"/>
</dbReference>
<comment type="caution">
    <text evidence="1">The sequence shown here is derived from an EMBL/GenBank/DDBJ whole genome shotgun (WGS) entry which is preliminary data.</text>
</comment>
<dbReference type="AlphaFoldDB" id="W7UEY6"/>
<evidence type="ECO:0000313" key="2">
    <source>
        <dbReference type="Proteomes" id="UP000019365"/>
    </source>
</evidence>
<proteinExistence type="predicted"/>
<protein>
    <submittedName>
        <fullName evidence="1">Uncharacterized protein</fullName>
    </submittedName>
</protein>
<dbReference type="Pfam" id="PF11213">
    <property type="entry name" value="DUF3006"/>
    <property type="match status" value="1"/>
</dbReference>
<reference evidence="1 2" key="1">
    <citation type="journal article" date="2014" name="PLoS ONE">
        <title>Rumen cellulosomics: divergent fiber-degrading strategies revealed by comparative genome-wide analysis of six ruminococcal strains.</title>
        <authorList>
            <person name="Dassa B."/>
            <person name="Borovok I."/>
            <person name="Ruimy-Israeli V."/>
            <person name="Lamed R."/>
            <person name="Flint H.J."/>
            <person name="Duncan S.H."/>
            <person name="Henrissat B."/>
            <person name="Coutinho P."/>
            <person name="Morrison M."/>
            <person name="Mosoni P."/>
            <person name="Yeoman C.J."/>
            <person name="White B.A."/>
            <person name="Bayer E.A."/>
        </authorList>
    </citation>
    <scope>NUCLEOTIDE SEQUENCE [LARGE SCALE GENOMIC DNA]</scope>
    <source>
        <strain evidence="1 2">007c</strain>
    </source>
</reference>
<evidence type="ECO:0000313" key="1">
    <source>
        <dbReference type="EMBL" id="EWM52498.1"/>
    </source>
</evidence>
<dbReference type="Proteomes" id="UP000019365">
    <property type="component" value="Unassembled WGS sequence"/>
</dbReference>
<dbReference type="RefSeq" id="WP_037300996.1">
    <property type="nucleotide sequence ID" value="NZ_ATAX01000035.1"/>
</dbReference>
<organism evidence="1 2">
    <name type="scientific">Ruminococcus flavefaciens 007c</name>
    <dbReference type="NCBI Taxonomy" id="1341157"/>
    <lineage>
        <taxon>Bacteria</taxon>
        <taxon>Bacillati</taxon>
        <taxon>Bacillota</taxon>
        <taxon>Clostridia</taxon>
        <taxon>Eubacteriales</taxon>
        <taxon>Oscillospiraceae</taxon>
        <taxon>Ruminococcus</taxon>
    </lineage>
</organism>
<dbReference type="EMBL" id="ATAX01000035">
    <property type="protein sequence ID" value="EWM52498.1"/>
    <property type="molecule type" value="Genomic_DNA"/>
</dbReference>
<dbReference type="InterPro" id="IPR021377">
    <property type="entry name" value="DUF3006"/>
</dbReference>
<name>W7UEY6_RUMFL</name>
<dbReference type="PATRIC" id="fig|1341157.4.peg.2872"/>
<gene>
    <name evidence="1" type="ORF">RF007C_08140</name>
</gene>
<sequence>MMIIDRFEGNTAVIETENGIISLPRTELPAEVREGDILIRENGSYIINKEATVKRRRKMSRKLRELLDGNSSPHK</sequence>